<evidence type="ECO:0000313" key="3">
    <source>
        <dbReference type="Proteomes" id="UP000836841"/>
    </source>
</evidence>
<dbReference type="InterPro" id="IPR026960">
    <property type="entry name" value="RVT-Znf"/>
</dbReference>
<dbReference type="PANTHER" id="PTHR47074">
    <property type="entry name" value="BNAC02G40300D PROTEIN"/>
    <property type="match status" value="1"/>
</dbReference>
<dbReference type="AlphaFoldDB" id="A0AAU9SS86"/>
<dbReference type="PANTHER" id="PTHR47074:SF11">
    <property type="entry name" value="REVERSE TRANSCRIPTASE-LIKE PROTEIN"/>
    <property type="match status" value="1"/>
</dbReference>
<dbReference type="InterPro" id="IPR012337">
    <property type="entry name" value="RNaseH-like_sf"/>
</dbReference>
<keyword evidence="3" id="KW-1185">Reference proteome</keyword>
<dbReference type="SUPFAM" id="SSF53098">
    <property type="entry name" value="Ribonuclease H-like"/>
    <property type="match status" value="1"/>
</dbReference>
<proteinExistence type="predicted"/>
<dbReference type="EMBL" id="OU466862">
    <property type="protein sequence ID" value="CAH2070504.1"/>
    <property type="molecule type" value="Genomic_DNA"/>
</dbReference>
<accession>A0AAU9SS86</accession>
<dbReference type="InterPro" id="IPR052929">
    <property type="entry name" value="RNase_H-like_EbsB-rel"/>
</dbReference>
<sequence length="297" mass="33016">MGPPTRSNAKLTVKDLLHQDTNSWNLEAIQAHLPHYEETIRLLIPSSRNLLDYQKIKHYLWRALNKALLVGMNLRWRGINTNACCARCGKQENVCHIWFDCPYAKEVWRTTSIVSPLAGLSPDVDPSVLLSSLYKSKNHPSAPLQEVPLFPWILWYLWTSRNKITFEGSDFTASELVTKATQEATLWHSANNSPPQVPSKTRQPEYLPIRNSAAICHTDGAWQANSLIGGMGWTISDPGGSVIAESSAAQRFVSSALVAEAMAVLAALREAISMEISDLHLQSDSVVLVNTLSRGRM</sequence>
<dbReference type="Gene3D" id="3.30.420.10">
    <property type="entry name" value="Ribonuclease H-like superfamily/Ribonuclease H"/>
    <property type="match status" value="1"/>
</dbReference>
<dbReference type="Pfam" id="PF13966">
    <property type="entry name" value="zf-RVT"/>
    <property type="match status" value="1"/>
</dbReference>
<reference evidence="2 3" key="1">
    <citation type="submission" date="2022-03" db="EMBL/GenBank/DDBJ databases">
        <authorList>
            <person name="Nunn A."/>
            <person name="Chopra R."/>
            <person name="Nunn A."/>
            <person name="Contreras Garrido A."/>
        </authorList>
    </citation>
    <scope>NUCLEOTIDE SEQUENCE [LARGE SCALE GENOMIC DNA]</scope>
</reference>
<dbReference type="PROSITE" id="PS50879">
    <property type="entry name" value="RNASE_H_1"/>
    <property type="match status" value="1"/>
</dbReference>
<evidence type="ECO:0000259" key="1">
    <source>
        <dbReference type="PROSITE" id="PS50879"/>
    </source>
</evidence>
<organism evidence="2 3">
    <name type="scientific">Thlaspi arvense</name>
    <name type="common">Field penny-cress</name>
    <dbReference type="NCBI Taxonomy" id="13288"/>
    <lineage>
        <taxon>Eukaryota</taxon>
        <taxon>Viridiplantae</taxon>
        <taxon>Streptophyta</taxon>
        <taxon>Embryophyta</taxon>
        <taxon>Tracheophyta</taxon>
        <taxon>Spermatophyta</taxon>
        <taxon>Magnoliopsida</taxon>
        <taxon>eudicotyledons</taxon>
        <taxon>Gunneridae</taxon>
        <taxon>Pentapetalae</taxon>
        <taxon>rosids</taxon>
        <taxon>malvids</taxon>
        <taxon>Brassicales</taxon>
        <taxon>Brassicaceae</taxon>
        <taxon>Thlaspideae</taxon>
        <taxon>Thlaspi</taxon>
    </lineage>
</organism>
<dbReference type="GO" id="GO:0003676">
    <property type="term" value="F:nucleic acid binding"/>
    <property type="evidence" value="ECO:0007669"/>
    <property type="project" value="InterPro"/>
</dbReference>
<evidence type="ECO:0000313" key="2">
    <source>
        <dbReference type="EMBL" id="CAH2070504.1"/>
    </source>
</evidence>
<dbReference type="InterPro" id="IPR002156">
    <property type="entry name" value="RNaseH_domain"/>
</dbReference>
<dbReference type="GO" id="GO:0004523">
    <property type="term" value="F:RNA-DNA hybrid ribonuclease activity"/>
    <property type="evidence" value="ECO:0007669"/>
    <property type="project" value="InterPro"/>
</dbReference>
<dbReference type="InterPro" id="IPR044730">
    <property type="entry name" value="RNase_H-like_dom_plant"/>
</dbReference>
<dbReference type="Pfam" id="PF13456">
    <property type="entry name" value="RVT_3"/>
    <property type="match status" value="1"/>
</dbReference>
<protein>
    <recommendedName>
        <fullName evidence="1">RNase H type-1 domain-containing protein</fullName>
    </recommendedName>
</protein>
<gene>
    <name evidence="2" type="ORF">TAV2_LOCUS18824</name>
</gene>
<dbReference type="Proteomes" id="UP000836841">
    <property type="component" value="Chromosome 6"/>
</dbReference>
<dbReference type="InterPro" id="IPR036397">
    <property type="entry name" value="RNaseH_sf"/>
</dbReference>
<name>A0AAU9SS86_THLAR</name>
<feature type="domain" description="RNase H type-1" evidence="1">
    <location>
        <begin position="210"/>
        <end position="297"/>
    </location>
</feature>
<dbReference type="CDD" id="cd06222">
    <property type="entry name" value="RNase_H_like"/>
    <property type="match status" value="1"/>
</dbReference>